<dbReference type="Proteomes" id="UP000838412">
    <property type="component" value="Chromosome 4"/>
</dbReference>
<dbReference type="Gene3D" id="3.40.50.720">
    <property type="entry name" value="NAD(P)-binding Rossmann-like Domain"/>
    <property type="match status" value="1"/>
</dbReference>
<dbReference type="PRINTS" id="PR01167">
    <property type="entry name" value="INSADHFAMILY"/>
</dbReference>
<dbReference type="EMBL" id="OV696689">
    <property type="protein sequence ID" value="CAH1261991.1"/>
    <property type="molecule type" value="Genomic_DNA"/>
</dbReference>
<dbReference type="InterPro" id="IPR036291">
    <property type="entry name" value="NAD(P)-bd_dom_sf"/>
</dbReference>
<reference evidence="2" key="1">
    <citation type="submission" date="2022-01" db="EMBL/GenBank/DDBJ databases">
        <authorList>
            <person name="Braso-Vives M."/>
        </authorList>
    </citation>
    <scope>NUCLEOTIDE SEQUENCE</scope>
</reference>
<accession>A0A8J9ZU21</accession>
<sequence>MQVSLPGAGVMMPPKSQTGDGFELQFGVNYLGHFLLTNLLLDLLKKSAPSRVVSVSAYAHHAGILNWGDLQWEKREYDPLESFGDSKIALIYFTRTLAKKMEGTGVTTYCLHPGIIKTDQYQHIATSLGPWRSVFINIVASWFGKTLVHGAQTTIHCAVTEGLEDKTGQYFTDCWPREPGYRTKDENVARMLWQVSERLVGLSQRVPSERSSVGAAQAEAAAP</sequence>
<dbReference type="GO" id="GO:0016491">
    <property type="term" value="F:oxidoreductase activity"/>
    <property type="evidence" value="ECO:0007669"/>
    <property type="project" value="UniProtKB-KW"/>
</dbReference>
<proteinExistence type="predicted"/>
<dbReference type="PANTHER" id="PTHR43157">
    <property type="entry name" value="PHOSPHATIDYLINOSITOL-GLYCAN BIOSYNTHESIS CLASS F PROTEIN-RELATED"/>
    <property type="match status" value="1"/>
</dbReference>
<gene>
    <name evidence="2" type="primary">RDH12</name>
    <name evidence="2" type="ORF">BLAG_LOCUS17255</name>
</gene>
<evidence type="ECO:0000256" key="1">
    <source>
        <dbReference type="ARBA" id="ARBA00023002"/>
    </source>
</evidence>
<evidence type="ECO:0000313" key="3">
    <source>
        <dbReference type="Proteomes" id="UP000838412"/>
    </source>
</evidence>
<dbReference type="OrthoDB" id="191139at2759"/>
<organism evidence="2 3">
    <name type="scientific">Branchiostoma lanceolatum</name>
    <name type="common">Common lancelet</name>
    <name type="synonym">Amphioxus lanceolatum</name>
    <dbReference type="NCBI Taxonomy" id="7740"/>
    <lineage>
        <taxon>Eukaryota</taxon>
        <taxon>Metazoa</taxon>
        <taxon>Chordata</taxon>
        <taxon>Cephalochordata</taxon>
        <taxon>Leptocardii</taxon>
        <taxon>Amphioxiformes</taxon>
        <taxon>Branchiostomatidae</taxon>
        <taxon>Branchiostoma</taxon>
    </lineage>
</organism>
<name>A0A8J9ZU21_BRALA</name>
<protein>
    <submittedName>
        <fullName evidence="2">RDH12 protein</fullName>
    </submittedName>
</protein>
<evidence type="ECO:0000313" key="2">
    <source>
        <dbReference type="EMBL" id="CAH1261991.1"/>
    </source>
</evidence>
<dbReference type="Pfam" id="PF13561">
    <property type="entry name" value="adh_short_C2"/>
    <property type="match status" value="1"/>
</dbReference>
<dbReference type="SUPFAM" id="SSF51735">
    <property type="entry name" value="NAD(P)-binding Rossmann-fold domains"/>
    <property type="match status" value="1"/>
</dbReference>
<keyword evidence="1" id="KW-0560">Oxidoreductase</keyword>
<dbReference type="PANTHER" id="PTHR43157:SF31">
    <property type="entry name" value="PHOSPHATIDYLINOSITOL-GLYCAN BIOSYNTHESIS CLASS F PROTEIN"/>
    <property type="match status" value="1"/>
</dbReference>
<dbReference type="AlphaFoldDB" id="A0A8J9ZU21"/>
<keyword evidence="3" id="KW-1185">Reference proteome</keyword>
<dbReference type="InterPro" id="IPR002347">
    <property type="entry name" value="SDR_fam"/>
</dbReference>